<dbReference type="EMBL" id="JASNUO010000005">
    <property type="protein sequence ID" value="MDK4247578.1"/>
    <property type="molecule type" value="Genomic_DNA"/>
</dbReference>
<evidence type="ECO:0000256" key="3">
    <source>
        <dbReference type="ARBA" id="ARBA00022575"/>
    </source>
</evidence>
<evidence type="ECO:0000256" key="2">
    <source>
        <dbReference type="ARBA" id="ARBA00009881"/>
    </source>
</evidence>
<dbReference type="Proteomes" id="UP001239414">
    <property type="component" value="Unassembled WGS sequence"/>
</dbReference>
<gene>
    <name evidence="10" type="ORF">QPX34_05995</name>
</gene>
<dbReference type="GO" id="GO:0004497">
    <property type="term" value="F:monooxygenase activity"/>
    <property type="evidence" value="ECO:0007669"/>
    <property type="project" value="UniProtKB-KW"/>
</dbReference>
<dbReference type="InterPro" id="IPR013785">
    <property type="entry name" value="Aldolase_TIM"/>
</dbReference>
<comment type="caution">
    <text evidence="10">The sequence shown here is derived from an EMBL/GenBank/DDBJ whole genome shotgun (WGS) entry which is preliminary data.</text>
</comment>
<evidence type="ECO:0000256" key="5">
    <source>
        <dbReference type="ARBA" id="ARBA00022643"/>
    </source>
</evidence>
<dbReference type="PANTHER" id="PTHR42747">
    <property type="entry name" value="NITRONATE MONOOXYGENASE-RELATED"/>
    <property type="match status" value="1"/>
</dbReference>
<protein>
    <recommendedName>
        <fullName evidence="8">Propionate 3-nitronate monooxygenase</fullName>
    </recommendedName>
</protein>
<name>A0ABT7FPQ4_9CORY</name>
<evidence type="ECO:0000313" key="11">
    <source>
        <dbReference type="Proteomes" id="UP001239414"/>
    </source>
</evidence>
<keyword evidence="5" id="KW-0288">FMN</keyword>
<dbReference type="PANTHER" id="PTHR42747:SF3">
    <property type="entry name" value="NITRONATE MONOOXYGENASE-RELATED"/>
    <property type="match status" value="1"/>
</dbReference>
<evidence type="ECO:0000256" key="7">
    <source>
        <dbReference type="ARBA" id="ARBA00023033"/>
    </source>
</evidence>
<comment type="cofactor">
    <cofactor evidence="1">
        <name>FMN</name>
        <dbReference type="ChEBI" id="CHEBI:58210"/>
    </cofactor>
</comment>
<evidence type="ECO:0000256" key="8">
    <source>
        <dbReference type="ARBA" id="ARBA00031155"/>
    </source>
</evidence>
<keyword evidence="4" id="KW-0285">Flavoprotein</keyword>
<sequence>MSQIIQSLRRTVIPAPMAGGPTTVDLVRTAHQAGSFGTLGLGSASVDSARSQIDACAGIPFGVNLFCPQDPLTPEQLAAAAELAAAEGASLPDPDYSFGFHDKLELALQGGARVVWSMFGTFDSEQLARIHAAGAEAWTTVTTPDEARAAATLGVDALCVQGPAAGGHRGTWDRTALPDDRPLAELIAAVHEAVHAVAPNIPLIAAGGLRTASDVTQVLSLPGVAAASCGSAFLLSKEAGTSDYNRKLLQRGGATVSTRAFSGRHARGLENDYTRAHPGIPPVYPMLNSVLKERRAQHDDAVAYCLVGEPAAKIRGGSVADILDSLCQNKH</sequence>
<dbReference type="RefSeq" id="WP_284610303.1">
    <property type="nucleotide sequence ID" value="NZ_JASNUO010000005.1"/>
</dbReference>
<proteinExistence type="inferred from homology"/>
<organism evidence="10 11">
    <name type="scientific">Corynebacterium accolens</name>
    <dbReference type="NCBI Taxonomy" id="38284"/>
    <lineage>
        <taxon>Bacteria</taxon>
        <taxon>Bacillati</taxon>
        <taxon>Actinomycetota</taxon>
        <taxon>Actinomycetes</taxon>
        <taxon>Mycobacteriales</taxon>
        <taxon>Corynebacteriaceae</taxon>
        <taxon>Corynebacterium</taxon>
    </lineage>
</organism>
<dbReference type="Pfam" id="PF03060">
    <property type="entry name" value="NMO"/>
    <property type="match status" value="1"/>
</dbReference>
<comment type="similarity">
    <text evidence="2">Belongs to the nitronate monooxygenase family. NMO class I subfamily.</text>
</comment>
<evidence type="ECO:0000256" key="1">
    <source>
        <dbReference type="ARBA" id="ARBA00001917"/>
    </source>
</evidence>
<evidence type="ECO:0000256" key="4">
    <source>
        <dbReference type="ARBA" id="ARBA00022630"/>
    </source>
</evidence>
<dbReference type="CDD" id="cd04730">
    <property type="entry name" value="NPD_like"/>
    <property type="match status" value="1"/>
</dbReference>
<dbReference type="InterPro" id="IPR004136">
    <property type="entry name" value="NMO"/>
</dbReference>
<keyword evidence="11" id="KW-1185">Reference proteome</keyword>
<keyword evidence="3" id="KW-0216">Detoxification</keyword>
<reference evidence="10 11" key="1">
    <citation type="submission" date="2023-05" db="EMBL/GenBank/DDBJ databases">
        <title>Metabolic capabilities are highly conserved among human nasal-associated Corynebacterium species in pangenomic analyses.</title>
        <authorList>
            <person name="Tran T.H."/>
            <person name="Roberts A.Q."/>
            <person name="Escapa I.F."/>
            <person name="Gao W."/>
            <person name="Conlan S."/>
            <person name="Kong H."/>
            <person name="Segre J.A."/>
            <person name="Kelly M.S."/>
            <person name="Lemon K.P."/>
        </authorList>
    </citation>
    <scope>NUCLEOTIDE SEQUENCE [LARGE SCALE GENOMIC DNA]</scope>
    <source>
        <strain evidence="10 11">KPL3802</strain>
    </source>
</reference>
<keyword evidence="6 10" id="KW-0560">Oxidoreductase</keyword>
<evidence type="ECO:0000313" key="10">
    <source>
        <dbReference type="EMBL" id="MDK4247578.1"/>
    </source>
</evidence>
<keyword evidence="7 10" id="KW-0503">Monooxygenase</keyword>
<evidence type="ECO:0000256" key="9">
    <source>
        <dbReference type="ARBA" id="ARBA00049401"/>
    </source>
</evidence>
<dbReference type="SUPFAM" id="SSF51412">
    <property type="entry name" value="Inosine monophosphate dehydrogenase (IMPDH)"/>
    <property type="match status" value="1"/>
</dbReference>
<accession>A0ABT7FPQ4</accession>
<dbReference type="Gene3D" id="3.20.20.70">
    <property type="entry name" value="Aldolase class I"/>
    <property type="match status" value="1"/>
</dbReference>
<comment type="catalytic activity">
    <reaction evidence="9">
        <text>3 propionate 3-nitronate + 3 O2 + H2O = 3 3-oxopropanoate + 2 nitrate + nitrite + H2O2 + 3 H(+)</text>
        <dbReference type="Rhea" id="RHEA:57332"/>
        <dbReference type="ChEBI" id="CHEBI:15377"/>
        <dbReference type="ChEBI" id="CHEBI:15378"/>
        <dbReference type="ChEBI" id="CHEBI:15379"/>
        <dbReference type="ChEBI" id="CHEBI:16240"/>
        <dbReference type="ChEBI" id="CHEBI:16301"/>
        <dbReference type="ChEBI" id="CHEBI:17632"/>
        <dbReference type="ChEBI" id="CHEBI:33190"/>
        <dbReference type="ChEBI" id="CHEBI:136067"/>
    </reaction>
</comment>
<evidence type="ECO:0000256" key="6">
    <source>
        <dbReference type="ARBA" id="ARBA00023002"/>
    </source>
</evidence>